<dbReference type="InterPro" id="IPR050503">
    <property type="entry name" value="cAMP-dep_PK_reg_su-like"/>
</dbReference>
<feature type="coiled-coil region" evidence="14">
    <location>
        <begin position="25"/>
        <end position="52"/>
    </location>
</feature>
<dbReference type="PROSITE" id="PS50042">
    <property type="entry name" value="CNMP_BINDING_3"/>
    <property type="match status" value="1"/>
</dbReference>
<keyword evidence="7" id="KW-0116">cAMP-binding</keyword>
<dbReference type="PANTHER" id="PTHR11635">
    <property type="entry name" value="CAMP-DEPENDENT PROTEIN KINASE REGULATORY CHAIN"/>
    <property type="match status" value="1"/>
</dbReference>
<dbReference type="GO" id="GO:0005829">
    <property type="term" value="C:cytosol"/>
    <property type="evidence" value="ECO:0007669"/>
    <property type="project" value="TreeGrafter"/>
</dbReference>
<dbReference type="PANTHER" id="PTHR11635:SF153">
    <property type="entry name" value="CAMP-DEPENDENT PROTEIN KINASE TYPE II-ALPHA REGULATORY SUBUNIT"/>
    <property type="match status" value="1"/>
</dbReference>
<evidence type="ECO:0000256" key="11">
    <source>
        <dbReference type="ARBA" id="ARBA00023149"/>
    </source>
</evidence>
<evidence type="ECO:0000256" key="8">
    <source>
        <dbReference type="ARBA" id="ARBA00022737"/>
    </source>
</evidence>
<dbReference type="GO" id="GO:0004862">
    <property type="term" value="F:cAMP-dependent protein kinase inhibitor activity"/>
    <property type="evidence" value="ECO:0007669"/>
    <property type="project" value="TreeGrafter"/>
</dbReference>
<dbReference type="CDD" id="cd00038">
    <property type="entry name" value="CAP_ED"/>
    <property type="match status" value="1"/>
</dbReference>
<evidence type="ECO:0000256" key="13">
    <source>
        <dbReference type="ARBA" id="ARBA00041039"/>
    </source>
</evidence>
<keyword evidence="6" id="KW-0597">Phosphoprotein</keyword>
<evidence type="ECO:0000256" key="4">
    <source>
        <dbReference type="ARBA" id="ARBA00022475"/>
    </source>
</evidence>
<keyword evidence="8" id="KW-0677">Repeat</keyword>
<evidence type="ECO:0000259" key="15">
    <source>
        <dbReference type="PROSITE" id="PS50042"/>
    </source>
</evidence>
<proteinExistence type="inferred from homology"/>
<dbReference type="Gene3D" id="1.20.5.170">
    <property type="match status" value="1"/>
</dbReference>
<comment type="function">
    <text evidence="12">Regulatory subunit of the cAMP-dependent protein kinases involved in cAMP signaling in cells. Type II regulatory chains mediate membrane association by binding to anchoring proteins, including the MAP2 kinase.</text>
</comment>
<evidence type="ECO:0000256" key="12">
    <source>
        <dbReference type="ARBA" id="ARBA00037198"/>
    </source>
</evidence>
<evidence type="ECO:0000256" key="2">
    <source>
        <dbReference type="ARBA" id="ARBA00004496"/>
    </source>
</evidence>
<dbReference type="GO" id="GO:0034236">
    <property type="term" value="F:protein kinase A catalytic subunit binding"/>
    <property type="evidence" value="ECO:0007669"/>
    <property type="project" value="TreeGrafter"/>
</dbReference>
<evidence type="ECO:0000313" key="16">
    <source>
        <dbReference type="Ensembl" id="ENSSORP00005033474.1"/>
    </source>
</evidence>
<evidence type="ECO:0000256" key="6">
    <source>
        <dbReference type="ARBA" id="ARBA00022553"/>
    </source>
</evidence>
<keyword evidence="9" id="KW-0547">Nucleotide-binding</keyword>
<dbReference type="GO" id="GO:0030552">
    <property type="term" value="F:cAMP binding"/>
    <property type="evidence" value="ECO:0007669"/>
    <property type="project" value="UniProtKB-KW"/>
</dbReference>
<keyword evidence="14" id="KW-0175">Coiled coil</keyword>
<evidence type="ECO:0000313" key="17">
    <source>
        <dbReference type="Proteomes" id="UP000472271"/>
    </source>
</evidence>
<evidence type="ECO:0000256" key="7">
    <source>
        <dbReference type="ARBA" id="ARBA00022566"/>
    </source>
</evidence>
<evidence type="ECO:0000256" key="14">
    <source>
        <dbReference type="SAM" id="Coils"/>
    </source>
</evidence>
<protein>
    <recommendedName>
        <fullName evidence="13">cAMP-dependent protein kinase type II-alpha regulatory subunit</fullName>
    </recommendedName>
</protein>
<keyword evidence="10" id="KW-0472">Membrane</keyword>
<dbReference type="Pfam" id="PF00027">
    <property type="entry name" value="cNMP_binding"/>
    <property type="match status" value="1"/>
</dbReference>
<evidence type="ECO:0000256" key="1">
    <source>
        <dbReference type="ARBA" id="ARBA00004236"/>
    </source>
</evidence>
<evidence type="ECO:0000256" key="3">
    <source>
        <dbReference type="ARBA" id="ARBA00005753"/>
    </source>
</evidence>
<keyword evidence="11" id="KW-0114">cAMP</keyword>
<reference evidence="16" key="1">
    <citation type="submission" date="2019-06" db="EMBL/GenBank/DDBJ databases">
        <authorList>
            <consortium name="Wellcome Sanger Institute Data Sharing"/>
        </authorList>
    </citation>
    <scope>NUCLEOTIDE SEQUENCE [LARGE SCALE GENOMIC DNA]</scope>
</reference>
<dbReference type="SMART" id="SM00100">
    <property type="entry name" value="cNMP"/>
    <property type="match status" value="1"/>
</dbReference>
<dbReference type="Ensembl" id="ENSSORT00005034382.1">
    <property type="protein sequence ID" value="ENSSORP00005033474.1"/>
    <property type="gene ID" value="ENSSORG00005015848.1"/>
</dbReference>
<dbReference type="InterPro" id="IPR018490">
    <property type="entry name" value="cNMP-bd_dom_sf"/>
</dbReference>
<reference evidence="16" key="3">
    <citation type="submission" date="2025-09" db="UniProtKB">
        <authorList>
            <consortium name="Ensembl"/>
        </authorList>
    </citation>
    <scope>IDENTIFICATION</scope>
</reference>
<feature type="domain" description="Cyclic nucleotide-binding" evidence="15">
    <location>
        <begin position="113"/>
        <end position="191"/>
    </location>
</feature>
<dbReference type="Gene3D" id="2.60.120.10">
    <property type="entry name" value="Jelly Rolls"/>
    <property type="match status" value="1"/>
</dbReference>
<dbReference type="InterPro" id="IPR000595">
    <property type="entry name" value="cNMP-bd_dom"/>
</dbReference>
<keyword evidence="4" id="KW-1003">Cell membrane</keyword>
<comment type="subcellular location">
    <subcellularLocation>
        <location evidence="1">Cell membrane</location>
    </subcellularLocation>
    <subcellularLocation>
        <location evidence="2">Cytoplasm</location>
    </subcellularLocation>
</comment>
<dbReference type="SUPFAM" id="SSF51206">
    <property type="entry name" value="cAMP-binding domain-like"/>
    <property type="match status" value="1"/>
</dbReference>
<organism evidence="16 17">
    <name type="scientific">Sphaeramia orbicularis</name>
    <name type="common">orbiculate cardinalfish</name>
    <dbReference type="NCBI Taxonomy" id="375764"/>
    <lineage>
        <taxon>Eukaryota</taxon>
        <taxon>Metazoa</taxon>
        <taxon>Chordata</taxon>
        <taxon>Craniata</taxon>
        <taxon>Vertebrata</taxon>
        <taxon>Euteleostomi</taxon>
        <taxon>Actinopterygii</taxon>
        <taxon>Neopterygii</taxon>
        <taxon>Teleostei</taxon>
        <taxon>Neoteleostei</taxon>
        <taxon>Acanthomorphata</taxon>
        <taxon>Gobiaria</taxon>
        <taxon>Kurtiformes</taxon>
        <taxon>Apogonoidei</taxon>
        <taxon>Apogonidae</taxon>
        <taxon>Apogoninae</taxon>
        <taxon>Sphaeramia</taxon>
    </lineage>
</organism>
<keyword evidence="5" id="KW-0963">Cytoplasm</keyword>
<evidence type="ECO:0000256" key="5">
    <source>
        <dbReference type="ARBA" id="ARBA00022490"/>
    </source>
</evidence>
<accession>A0A673AVX3</accession>
<dbReference type="GO" id="GO:0005952">
    <property type="term" value="C:cAMP-dependent protein kinase complex"/>
    <property type="evidence" value="ECO:0007669"/>
    <property type="project" value="InterPro"/>
</dbReference>
<sequence>MGTLRDLQFALQLKIEELRQRDTLIDELELELDTKDELIRRLQEELDRYRATVSVSGSSAASAGTNQRTKRKTVISEPFTLDPVTLAMVSQRSCDKSQESQRLIQAAFLKNDLLKNLGVGEIRAIISCMYSTSINQGCYVIQEGTNGAQAYVLEEGRLDVKKDRLTLVTIEPGDVFGELALLYNCTHNYSVSGIKVLCFVFVDLRQHNASNSFLRDVGNLKHLLLKCITHLSYTLFSSLHHLYNSGVIIRDNPWKITSVLEFPSSI</sequence>
<dbReference type="AlphaFoldDB" id="A0A673AVX3"/>
<dbReference type="InterPro" id="IPR014710">
    <property type="entry name" value="RmlC-like_jellyroll"/>
</dbReference>
<dbReference type="GO" id="GO:0005886">
    <property type="term" value="C:plasma membrane"/>
    <property type="evidence" value="ECO:0007669"/>
    <property type="project" value="UniProtKB-SubCell"/>
</dbReference>
<dbReference type="Proteomes" id="UP000472271">
    <property type="component" value="Chromosome 9"/>
</dbReference>
<name>A0A673AVX3_9TELE</name>
<comment type="similarity">
    <text evidence="3">Belongs to the cAMP-dependent kinase regulatory chain family.</text>
</comment>
<evidence type="ECO:0000256" key="9">
    <source>
        <dbReference type="ARBA" id="ARBA00022741"/>
    </source>
</evidence>
<reference evidence="16" key="2">
    <citation type="submission" date="2025-08" db="UniProtKB">
        <authorList>
            <consortium name="Ensembl"/>
        </authorList>
    </citation>
    <scope>IDENTIFICATION</scope>
</reference>
<evidence type="ECO:0000256" key="10">
    <source>
        <dbReference type="ARBA" id="ARBA00023136"/>
    </source>
</evidence>
<gene>
    <name evidence="16" type="primary">prkg1l</name>
</gene>
<keyword evidence="17" id="KW-1185">Reference proteome</keyword>
<dbReference type="CDD" id="cd12086">
    <property type="entry name" value="DD_cGKI-beta"/>
    <property type="match status" value="1"/>
</dbReference>
<dbReference type="FunFam" id="1.20.5.170:FF:000046">
    <property type="entry name" value="cGMP-dependent protein kinase 1"/>
    <property type="match status" value="1"/>
</dbReference>